<protein>
    <submittedName>
        <fullName evidence="1">Uncharacterized protein</fullName>
    </submittedName>
</protein>
<sequence length="149" mass="16211">MRERMLLIGAAAAVLILAVLIGVRLFEGSELKRVPDNEVNITAEKAQAAEVLTIGSGLEAESVVDSFDADVLVEILDPQHFVEFVPDGAKIGEVTRTNSSAISIDYREGSHRTIVSYYGDGKVRKTTTVGDYIQDNLNDESRETIDIGE</sequence>
<accession>A0ABQ2L6Y9</accession>
<reference evidence="2" key="1">
    <citation type="journal article" date="2019" name="Int. J. Syst. Evol. Microbiol.">
        <title>The Global Catalogue of Microorganisms (GCM) 10K type strain sequencing project: providing services to taxonomists for standard genome sequencing and annotation.</title>
        <authorList>
            <consortium name="The Broad Institute Genomics Platform"/>
            <consortium name="The Broad Institute Genome Sequencing Center for Infectious Disease"/>
            <person name="Wu L."/>
            <person name="Ma J."/>
        </authorList>
    </citation>
    <scope>NUCLEOTIDE SEQUENCE [LARGE SCALE GENOMIC DNA]</scope>
    <source>
        <strain evidence="2">CGMCC 1.6964</strain>
    </source>
</reference>
<evidence type="ECO:0000313" key="2">
    <source>
        <dbReference type="Proteomes" id="UP000606653"/>
    </source>
</evidence>
<dbReference type="EMBL" id="BMLN01000007">
    <property type="protein sequence ID" value="GGO03319.1"/>
    <property type="molecule type" value="Genomic_DNA"/>
</dbReference>
<comment type="caution">
    <text evidence="1">The sequence shown here is derived from an EMBL/GenBank/DDBJ whole genome shotgun (WGS) entry which is preliminary data.</text>
</comment>
<organism evidence="1 2">
    <name type="scientific">Saccharibacillus kuerlensis</name>
    <dbReference type="NCBI Taxonomy" id="459527"/>
    <lineage>
        <taxon>Bacteria</taxon>
        <taxon>Bacillati</taxon>
        <taxon>Bacillota</taxon>
        <taxon>Bacilli</taxon>
        <taxon>Bacillales</taxon>
        <taxon>Paenibacillaceae</taxon>
        <taxon>Saccharibacillus</taxon>
    </lineage>
</organism>
<gene>
    <name evidence="1" type="ORF">GCM10010969_27460</name>
</gene>
<dbReference type="Proteomes" id="UP000606653">
    <property type="component" value="Unassembled WGS sequence"/>
</dbReference>
<name>A0ABQ2L6Y9_9BACL</name>
<proteinExistence type="predicted"/>
<keyword evidence="2" id="KW-1185">Reference proteome</keyword>
<evidence type="ECO:0000313" key="1">
    <source>
        <dbReference type="EMBL" id="GGO03319.1"/>
    </source>
</evidence>